<dbReference type="Gene3D" id="3.30.43.10">
    <property type="entry name" value="Uridine Diphospho-n-acetylenolpyruvylglucosamine Reductase, domain 2"/>
    <property type="match status" value="1"/>
</dbReference>
<dbReference type="HAMAP" id="MF_00037">
    <property type="entry name" value="MurB"/>
    <property type="match status" value="1"/>
</dbReference>
<dbReference type="EC" id="1.3.1.98" evidence="16"/>
<comment type="subcellular location">
    <subcellularLocation>
        <location evidence="3 16">Cytoplasm</location>
    </subcellularLocation>
</comment>
<dbReference type="Pfam" id="PF01565">
    <property type="entry name" value="FAD_binding_4"/>
    <property type="match status" value="1"/>
</dbReference>
<evidence type="ECO:0000256" key="3">
    <source>
        <dbReference type="ARBA" id="ARBA00004496"/>
    </source>
</evidence>
<sequence length="346" mass="37389">MTLSNSTLSTLSTAKPSSSHHSSAYNNSTVTNLTAPTLIRAGTLPDAIVLDENCVIKPQIAFTRLTSFQVGGAAEWFIAPRTLEQLQMSLQWAASEGVPVTMLGRGSNLLVSDKGLPGLVISTKHLKRIEFDHEQGLVTVDAGVYLPPLARQIAQFGWQGFEWAVGVPGTIGGAVVMNAGAHGGSVSDTLVNAKVLLPDGTMQILTPEEMAFRYRTSNLQSGGRFVTQATFKLAMGADPIAVESQMNHWYDQRKSSQPYDKPSCGSVFRNPEPQKAAWLIEQAGLKGYQIGGAKVAHRHANFILNCGDATAGDIFRLIHHVRSQVKAQWDLELHPEVRMLGAFEAA</sequence>
<evidence type="ECO:0000256" key="17">
    <source>
        <dbReference type="SAM" id="MobiDB-lite"/>
    </source>
</evidence>
<dbReference type="GO" id="GO:0008762">
    <property type="term" value="F:UDP-N-acetylmuramate dehydrogenase activity"/>
    <property type="evidence" value="ECO:0007669"/>
    <property type="project" value="UniProtKB-UniRule"/>
</dbReference>
<evidence type="ECO:0000256" key="9">
    <source>
        <dbReference type="ARBA" id="ARBA00022857"/>
    </source>
</evidence>
<keyword evidence="14 16" id="KW-0961">Cell wall biogenesis/degradation</keyword>
<evidence type="ECO:0000256" key="15">
    <source>
        <dbReference type="ARBA" id="ARBA00048914"/>
    </source>
</evidence>
<dbReference type="RefSeq" id="WP_264325903.1">
    <property type="nucleotide sequence ID" value="NZ_JADEXQ010000052.1"/>
</dbReference>
<comment type="function">
    <text evidence="2 16">Cell wall formation.</text>
</comment>
<dbReference type="SUPFAM" id="SSF56194">
    <property type="entry name" value="Uridine diphospho-N-Acetylenolpyruvylglucosamine reductase, MurB, C-terminal domain"/>
    <property type="match status" value="1"/>
</dbReference>
<keyword evidence="5 16" id="KW-0963">Cytoplasm</keyword>
<evidence type="ECO:0000256" key="10">
    <source>
        <dbReference type="ARBA" id="ARBA00022960"/>
    </source>
</evidence>
<dbReference type="GO" id="GO:0071555">
    <property type="term" value="P:cell wall organization"/>
    <property type="evidence" value="ECO:0007669"/>
    <property type="project" value="UniProtKB-KW"/>
</dbReference>
<gene>
    <name evidence="16 19" type="primary">murB</name>
    <name evidence="19" type="ORF">IQ266_15170</name>
</gene>
<evidence type="ECO:0000256" key="5">
    <source>
        <dbReference type="ARBA" id="ARBA00022490"/>
    </source>
</evidence>
<dbReference type="GO" id="GO:0071949">
    <property type="term" value="F:FAD binding"/>
    <property type="evidence" value="ECO:0007669"/>
    <property type="project" value="InterPro"/>
</dbReference>
<dbReference type="InterPro" id="IPR003170">
    <property type="entry name" value="MurB"/>
</dbReference>
<evidence type="ECO:0000256" key="8">
    <source>
        <dbReference type="ARBA" id="ARBA00022827"/>
    </source>
</evidence>
<protein>
    <recommendedName>
        <fullName evidence="16">UDP-N-acetylenolpyruvoylglucosamine reductase</fullName>
        <ecNumber evidence="16">1.3.1.98</ecNumber>
    </recommendedName>
    <alternativeName>
        <fullName evidence="16">UDP-N-acetylmuramate dehydrogenase</fullName>
    </alternativeName>
</protein>
<dbReference type="Gene3D" id="3.90.78.10">
    <property type="entry name" value="UDP-N-acetylenolpyruvoylglucosamine reductase, C-terminal domain"/>
    <property type="match status" value="1"/>
</dbReference>
<comment type="cofactor">
    <cofactor evidence="1 16">
        <name>FAD</name>
        <dbReference type="ChEBI" id="CHEBI:57692"/>
    </cofactor>
</comment>
<keyword evidence="11 16" id="KW-0573">Peptidoglycan synthesis</keyword>
<dbReference type="GO" id="GO:0009252">
    <property type="term" value="P:peptidoglycan biosynthetic process"/>
    <property type="evidence" value="ECO:0007669"/>
    <property type="project" value="UniProtKB-UniRule"/>
</dbReference>
<keyword evidence="8 16" id="KW-0274">FAD</keyword>
<evidence type="ECO:0000256" key="1">
    <source>
        <dbReference type="ARBA" id="ARBA00001974"/>
    </source>
</evidence>
<feature type="compositionally biased region" description="Low complexity" evidence="17">
    <location>
        <begin position="1"/>
        <end position="23"/>
    </location>
</feature>
<dbReference type="Gene3D" id="3.30.465.10">
    <property type="match status" value="1"/>
</dbReference>
<keyword evidence="7 16" id="KW-0285">Flavoprotein</keyword>
<evidence type="ECO:0000313" key="20">
    <source>
        <dbReference type="Proteomes" id="UP000625316"/>
    </source>
</evidence>
<feature type="active site" description="Proton donor" evidence="16">
    <location>
        <position position="266"/>
    </location>
</feature>
<dbReference type="GO" id="GO:0005829">
    <property type="term" value="C:cytosol"/>
    <property type="evidence" value="ECO:0007669"/>
    <property type="project" value="TreeGrafter"/>
</dbReference>
<feature type="active site" evidence="16">
    <location>
        <position position="336"/>
    </location>
</feature>
<dbReference type="InterPro" id="IPR016169">
    <property type="entry name" value="FAD-bd_PCMH_sub2"/>
</dbReference>
<evidence type="ECO:0000256" key="11">
    <source>
        <dbReference type="ARBA" id="ARBA00022984"/>
    </source>
</evidence>
<dbReference type="PROSITE" id="PS51387">
    <property type="entry name" value="FAD_PCMH"/>
    <property type="match status" value="1"/>
</dbReference>
<keyword evidence="13 16" id="KW-0131">Cell cycle</keyword>
<dbReference type="EMBL" id="JADEXQ010000052">
    <property type="protein sequence ID" value="MBE9031074.1"/>
    <property type="molecule type" value="Genomic_DNA"/>
</dbReference>
<dbReference type="Pfam" id="PF02873">
    <property type="entry name" value="MurB_C"/>
    <property type="match status" value="1"/>
</dbReference>
<evidence type="ECO:0000313" key="19">
    <source>
        <dbReference type="EMBL" id="MBE9031074.1"/>
    </source>
</evidence>
<dbReference type="AlphaFoldDB" id="A0A928VS28"/>
<dbReference type="NCBIfam" id="TIGR00179">
    <property type="entry name" value="murB"/>
    <property type="match status" value="1"/>
</dbReference>
<evidence type="ECO:0000256" key="16">
    <source>
        <dbReference type="HAMAP-Rule" id="MF_00037"/>
    </source>
</evidence>
<comment type="catalytic activity">
    <reaction evidence="15 16">
        <text>UDP-N-acetyl-alpha-D-muramate + NADP(+) = UDP-N-acetyl-3-O-(1-carboxyvinyl)-alpha-D-glucosamine + NADPH + H(+)</text>
        <dbReference type="Rhea" id="RHEA:12248"/>
        <dbReference type="ChEBI" id="CHEBI:15378"/>
        <dbReference type="ChEBI" id="CHEBI:57783"/>
        <dbReference type="ChEBI" id="CHEBI:58349"/>
        <dbReference type="ChEBI" id="CHEBI:68483"/>
        <dbReference type="ChEBI" id="CHEBI:70757"/>
        <dbReference type="EC" id="1.3.1.98"/>
    </reaction>
</comment>
<dbReference type="InterPro" id="IPR011601">
    <property type="entry name" value="MurB_C"/>
</dbReference>
<dbReference type="InterPro" id="IPR036318">
    <property type="entry name" value="FAD-bd_PCMH-like_sf"/>
</dbReference>
<comment type="similarity">
    <text evidence="16">Belongs to the MurB family.</text>
</comment>
<evidence type="ECO:0000256" key="6">
    <source>
        <dbReference type="ARBA" id="ARBA00022618"/>
    </source>
</evidence>
<keyword evidence="9 16" id="KW-0521">NADP</keyword>
<dbReference type="InterPro" id="IPR036635">
    <property type="entry name" value="MurB_C_sf"/>
</dbReference>
<accession>A0A928VS28</accession>
<dbReference type="GO" id="GO:0051301">
    <property type="term" value="P:cell division"/>
    <property type="evidence" value="ECO:0007669"/>
    <property type="project" value="UniProtKB-KW"/>
</dbReference>
<feature type="domain" description="FAD-binding PCMH-type" evidence="18">
    <location>
        <begin position="69"/>
        <end position="236"/>
    </location>
</feature>
<evidence type="ECO:0000256" key="13">
    <source>
        <dbReference type="ARBA" id="ARBA00023306"/>
    </source>
</evidence>
<keyword evidence="20" id="KW-1185">Reference proteome</keyword>
<feature type="region of interest" description="Disordered" evidence="17">
    <location>
        <begin position="1"/>
        <end position="26"/>
    </location>
</feature>
<proteinExistence type="inferred from homology"/>
<keyword evidence="6 16" id="KW-0132">Cell division</keyword>
<name>A0A928VS28_9CYAN</name>
<evidence type="ECO:0000256" key="7">
    <source>
        <dbReference type="ARBA" id="ARBA00022630"/>
    </source>
</evidence>
<organism evidence="19 20">
    <name type="scientific">Romeriopsis navalis LEGE 11480</name>
    <dbReference type="NCBI Taxonomy" id="2777977"/>
    <lineage>
        <taxon>Bacteria</taxon>
        <taxon>Bacillati</taxon>
        <taxon>Cyanobacteriota</taxon>
        <taxon>Cyanophyceae</taxon>
        <taxon>Leptolyngbyales</taxon>
        <taxon>Leptolyngbyaceae</taxon>
        <taxon>Romeriopsis</taxon>
        <taxon>Romeriopsis navalis</taxon>
    </lineage>
</organism>
<evidence type="ECO:0000259" key="18">
    <source>
        <dbReference type="PROSITE" id="PS51387"/>
    </source>
</evidence>
<dbReference type="NCBIfam" id="NF010480">
    <property type="entry name" value="PRK13905.1"/>
    <property type="match status" value="1"/>
</dbReference>
<dbReference type="SUPFAM" id="SSF56176">
    <property type="entry name" value="FAD-binding/transporter-associated domain-like"/>
    <property type="match status" value="1"/>
</dbReference>
<dbReference type="GO" id="GO:0008360">
    <property type="term" value="P:regulation of cell shape"/>
    <property type="evidence" value="ECO:0007669"/>
    <property type="project" value="UniProtKB-KW"/>
</dbReference>
<evidence type="ECO:0000256" key="14">
    <source>
        <dbReference type="ARBA" id="ARBA00023316"/>
    </source>
</evidence>
<keyword evidence="10 16" id="KW-0133">Cell shape</keyword>
<feature type="active site" evidence="16">
    <location>
        <position position="215"/>
    </location>
</feature>
<dbReference type="Proteomes" id="UP000625316">
    <property type="component" value="Unassembled WGS sequence"/>
</dbReference>
<dbReference type="InterPro" id="IPR006094">
    <property type="entry name" value="Oxid_FAD_bind_N"/>
</dbReference>
<evidence type="ECO:0000256" key="2">
    <source>
        <dbReference type="ARBA" id="ARBA00003921"/>
    </source>
</evidence>
<evidence type="ECO:0000256" key="4">
    <source>
        <dbReference type="ARBA" id="ARBA00004752"/>
    </source>
</evidence>
<dbReference type="PANTHER" id="PTHR21071">
    <property type="entry name" value="UDP-N-ACETYLENOLPYRUVOYLGLUCOSAMINE REDUCTASE"/>
    <property type="match status" value="1"/>
</dbReference>
<evidence type="ECO:0000256" key="12">
    <source>
        <dbReference type="ARBA" id="ARBA00023002"/>
    </source>
</evidence>
<comment type="caution">
    <text evidence="19">The sequence shown here is derived from an EMBL/GenBank/DDBJ whole genome shotgun (WGS) entry which is preliminary data.</text>
</comment>
<comment type="pathway">
    <text evidence="4 16">Cell wall biogenesis; peptidoglycan biosynthesis.</text>
</comment>
<keyword evidence="12 16" id="KW-0560">Oxidoreductase</keyword>
<dbReference type="InterPro" id="IPR016167">
    <property type="entry name" value="FAD-bd_PCMH_sub1"/>
</dbReference>
<reference evidence="19" key="1">
    <citation type="submission" date="2020-10" db="EMBL/GenBank/DDBJ databases">
        <authorList>
            <person name="Castelo-Branco R."/>
            <person name="Eusebio N."/>
            <person name="Adriana R."/>
            <person name="Vieira A."/>
            <person name="Brugerolle De Fraissinette N."/>
            <person name="Rezende De Castro R."/>
            <person name="Schneider M.P."/>
            <person name="Vasconcelos V."/>
            <person name="Leao P.N."/>
        </authorList>
    </citation>
    <scope>NUCLEOTIDE SEQUENCE</scope>
    <source>
        <strain evidence="19">LEGE 11480</strain>
    </source>
</reference>
<dbReference type="PANTHER" id="PTHR21071:SF4">
    <property type="entry name" value="UDP-N-ACETYLENOLPYRUVOYLGLUCOSAMINE REDUCTASE"/>
    <property type="match status" value="1"/>
</dbReference>
<dbReference type="InterPro" id="IPR016166">
    <property type="entry name" value="FAD-bd_PCMH"/>
</dbReference>